<accession>A0A0E0I356</accession>
<name>A0A0E0I356_ORYNI</name>
<reference evidence="1" key="2">
    <citation type="submission" date="2018-04" db="EMBL/GenBank/DDBJ databases">
        <title>OnivRS2 (Oryza nivara Reference Sequence Version 2).</title>
        <authorList>
            <person name="Zhang J."/>
            <person name="Kudrna D."/>
            <person name="Lee S."/>
            <person name="Talag J."/>
            <person name="Rajasekar S."/>
            <person name="Welchert J."/>
            <person name="Hsing Y.-I."/>
            <person name="Wing R.A."/>
        </authorList>
    </citation>
    <scope>NUCLEOTIDE SEQUENCE [LARGE SCALE GENOMIC DNA]</scope>
    <source>
        <strain evidence="1">SL10</strain>
    </source>
</reference>
<proteinExistence type="predicted"/>
<dbReference type="HOGENOM" id="CLU_2692018_0_0_1"/>
<dbReference type="Proteomes" id="UP000006591">
    <property type="component" value="Chromosome 7"/>
</dbReference>
<evidence type="ECO:0000313" key="1">
    <source>
        <dbReference type="EnsemblPlants" id="ONIVA07G19390.1"/>
    </source>
</evidence>
<dbReference type="Gramene" id="ONIVA07G19390.1">
    <property type="protein sequence ID" value="ONIVA07G19390.1"/>
    <property type="gene ID" value="ONIVA07G19390"/>
</dbReference>
<dbReference type="AlphaFoldDB" id="A0A0E0I356"/>
<protein>
    <submittedName>
        <fullName evidence="1">Uncharacterized protein</fullName>
    </submittedName>
</protein>
<reference evidence="1" key="1">
    <citation type="submission" date="2015-04" db="UniProtKB">
        <authorList>
            <consortium name="EnsemblPlants"/>
        </authorList>
    </citation>
    <scope>IDENTIFICATION</scope>
    <source>
        <strain evidence="1">SL10</strain>
    </source>
</reference>
<keyword evidence="2" id="KW-1185">Reference proteome</keyword>
<sequence length="74" mass="8168">MVEAELLVDTTLAGAHHQLAAGKQTRPGKKWTGERRLYRRDRLLLISTEEDGLAGGVAPERDASLEEFLDSCCD</sequence>
<organism evidence="1">
    <name type="scientific">Oryza nivara</name>
    <name type="common">Indian wild rice</name>
    <name type="synonym">Oryza sativa f. spontanea</name>
    <dbReference type="NCBI Taxonomy" id="4536"/>
    <lineage>
        <taxon>Eukaryota</taxon>
        <taxon>Viridiplantae</taxon>
        <taxon>Streptophyta</taxon>
        <taxon>Embryophyta</taxon>
        <taxon>Tracheophyta</taxon>
        <taxon>Spermatophyta</taxon>
        <taxon>Magnoliopsida</taxon>
        <taxon>Liliopsida</taxon>
        <taxon>Poales</taxon>
        <taxon>Poaceae</taxon>
        <taxon>BOP clade</taxon>
        <taxon>Oryzoideae</taxon>
        <taxon>Oryzeae</taxon>
        <taxon>Oryzinae</taxon>
        <taxon>Oryza</taxon>
    </lineage>
</organism>
<evidence type="ECO:0000313" key="2">
    <source>
        <dbReference type="Proteomes" id="UP000006591"/>
    </source>
</evidence>
<dbReference type="EnsemblPlants" id="ONIVA07G19390.1">
    <property type="protein sequence ID" value="ONIVA07G19390.1"/>
    <property type="gene ID" value="ONIVA07G19390"/>
</dbReference>